<dbReference type="PROSITE" id="PS50994">
    <property type="entry name" value="INTEGRASE"/>
    <property type="match status" value="1"/>
</dbReference>
<dbReference type="PANTHER" id="PTHR46889:SF7">
    <property type="entry name" value="TRANSPOSASE FOR INSERTION SEQUENCE ELEMENT IS904"/>
    <property type="match status" value="1"/>
</dbReference>
<dbReference type="Pfam" id="PF13276">
    <property type="entry name" value="HTH_21"/>
    <property type="match status" value="1"/>
</dbReference>
<dbReference type="Gene3D" id="3.30.420.10">
    <property type="entry name" value="Ribonuclease H-like superfamily/Ribonuclease H"/>
    <property type="match status" value="1"/>
</dbReference>
<dbReference type="InterPro" id="IPR048020">
    <property type="entry name" value="Transpos_IS3"/>
</dbReference>
<feature type="domain" description="Integrase catalytic" evidence="1">
    <location>
        <begin position="111"/>
        <end position="282"/>
    </location>
</feature>
<dbReference type="EMBL" id="VSSQ01005632">
    <property type="protein sequence ID" value="MPM29885.1"/>
    <property type="molecule type" value="Genomic_DNA"/>
</dbReference>
<dbReference type="InterPro" id="IPR050900">
    <property type="entry name" value="Transposase_IS3/IS150/IS904"/>
</dbReference>
<name>A0A644YMT0_9ZZZZ</name>
<comment type="caution">
    <text evidence="2">The sequence shown here is derived from an EMBL/GenBank/DDBJ whole genome shotgun (WGS) entry which is preliminary data.</text>
</comment>
<gene>
    <name evidence="2" type="ORF">SDC9_76426</name>
</gene>
<dbReference type="InterPro" id="IPR001584">
    <property type="entry name" value="Integrase_cat-core"/>
</dbReference>
<dbReference type="PANTHER" id="PTHR46889">
    <property type="entry name" value="TRANSPOSASE INSF FOR INSERTION SEQUENCE IS3B-RELATED"/>
    <property type="match status" value="1"/>
</dbReference>
<dbReference type="GO" id="GO:0015074">
    <property type="term" value="P:DNA integration"/>
    <property type="evidence" value="ECO:0007669"/>
    <property type="project" value="InterPro"/>
</dbReference>
<dbReference type="InterPro" id="IPR036397">
    <property type="entry name" value="RNaseH_sf"/>
</dbReference>
<dbReference type="InterPro" id="IPR025948">
    <property type="entry name" value="HTH-like_dom"/>
</dbReference>
<proteinExistence type="predicted"/>
<dbReference type="InterPro" id="IPR012337">
    <property type="entry name" value="RNaseH-like_sf"/>
</dbReference>
<sequence length="288" mass="33595">MKKTGGCFDQAPAFGLTVKRRCELLGLGRWSAYQKPREPDEETLAKRQQLKKRIDYWHTLFPCSGVRKLRKLLQDKDGLAVGRKLIRRLMEEMGIHVIYPKPNLSLPGKEHKKFPYLLKKKAIHFSNQVWAIDITYIPMKQGHMYLTAIIDWHSRFLVGWALSDTLDAGPVVEAVKQAIDQYGIPCIINTDQGAQFTSEAYINLLRNYHIRQSMDGKARWVDNVIIERWFRSLKTEYIYINEYASPRELRAGIRQYIQEYNNLRPHQSWDYETPAAVYQSSFSKAKVA</sequence>
<dbReference type="Pfam" id="PF00665">
    <property type="entry name" value="rve"/>
    <property type="match status" value="1"/>
</dbReference>
<accession>A0A644YMT0</accession>
<organism evidence="2">
    <name type="scientific">bioreactor metagenome</name>
    <dbReference type="NCBI Taxonomy" id="1076179"/>
    <lineage>
        <taxon>unclassified sequences</taxon>
        <taxon>metagenomes</taxon>
        <taxon>ecological metagenomes</taxon>
    </lineage>
</organism>
<dbReference type="AlphaFoldDB" id="A0A644YMT0"/>
<reference evidence="2" key="1">
    <citation type="submission" date="2019-08" db="EMBL/GenBank/DDBJ databases">
        <authorList>
            <person name="Kucharzyk K."/>
            <person name="Murdoch R.W."/>
            <person name="Higgins S."/>
            <person name="Loffler F."/>
        </authorList>
    </citation>
    <scope>NUCLEOTIDE SEQUENCE</scope>
</reference>
<protein>
    <submittedName>
        <fullName evidence="2">IS3 family transposase ISAcsp5</fullName>
    </submittedName>
</protein>
<evidence type="ECO:0000313" key="2">
    <source>
        <dbReference type="EMBL" id="MPM29885.1"/>
    </source>
</evidence>
<dbReference type="GO" id="GO:0003676">
    <property type="term" value="F:nucleic acid binding"/>
    <property type="evidence" value="ECO:0007669"/>
    <property type="project" value="InterPro"/>
</dbReference>
<evidence type="ECO:0000259" key="1">
    <source>
        <dbReference type="PROSITE" id="PS50994"/>
    </source>
</evidence>
<dbReference type="NCBIfam" id="NF033516">
    <property type="entry name" value="transpos_IS3"/>
    <property type="match status" value="1"/>
</dbReference>
<dbReference type="SUPFAM" id="SSF53098">
    <property type="entry name" value="Ribonuclease H-like"/>
    <property type="match status" value="1"/>
</dbReference>
<dbReference type="Pfam" id="PF13333">
    <property type="entry name" value="rve_2"/>
    <property type="match status" value="1"/>
</dbReference>